<gene>
    <name evidence="1" type="ORF">SAMN04488052_105166</name>
</gene>
<dbReference type="EMBL" id="FOEG01000005">
    <property type="protein sequence ID" value="SEO97961.1"/>
    <property type="molecule type" value="Genomic_DNA"/>
</dbReference>
<dbReference type="RefSeq" id="WP_091644508.1">
    <property type="nucleotide sequence ID" value="NZ_FOEG01000005.1"/>
</dbReference>
<evidence type="ECO:0008006" key="3">
    <source>
        <dbReference type="Google" id="ProtNLM"/>
    </source>
</evidence>
<evidence type="ECO:0000313" key="2">
    <source>
        <dbReference type="Proteomes" id="UP000199657"/>
    </source>
</evidence>
<name>A0A1H8U462_9GAMM</name>
<dbReference type="OrthoDB" id="9155655at2"/>
<dbReference type="Proteomes" id="UP000199657">
    <property type="component" value="Unassembled WGS sequence"/>
</dbReference>
<sequence length="289" mass="34133">MTEDNYTEEQRQTLREAKGNWDVFPVSRIVEMETRARAWRDALQDVSRPWLCWNVDPDWCRVQQRLVKAVGWTPVVSGDPRSGEPPLEEGAVRVDFNAGFDYPIMHFLFPVEFAHLFTERLAFWHSDLLIRRPVMEDLARRFEALPDGHVSAVDARRPWYKRWYGKRDRFWELVACTTAGASRSQFQRGAGWWRNVWRHPNCPESLRTKLQRRYDYDHGAGVLAWHEVHGGPVHPIDLELVREGHCTRIGRPDYVPQSPQDDRRDLSKDLSYNYDLEQVCEELELKEFL</sequence>
<keyword evidence="2" id="KW-1185">Reference proteome</keyword>
<dbReference type="STRING" id="406100.SAMN04488052_105166"/>
<reference evidence="1 2" key="1">
    <citation type="submission" date="2016-10" db="EMBL/GenBank/DDBJ databases">
        <authorList>
            <person name="de Groot N.N."/>
        </authorList>
    </citation>
    <scope>NUCLEOTIDE SEQUENCE [LARGE SCALE GENOMIC DNA]</scope>
    <source>
        <strain evidence="1 2">CGMCC 1.6291</strain>
    </source>
</reference>
<evidence type="ECO:0000313" key="1">
    <source>
        <dbReference type="EMBL" id="SEO97961.1"/>
    </source>
</evidence>
<protein>
    <recommendedName>
        <fullName evidence="3">DUF5672 domain-containing protein</fullName>
    </recommendedName>
</protein>
<dbReference type="AlphaFoldDB" id="A0A1H8U462"/>
<organism evidence="1 2">
    <name type="scientific">Aquisalimonas asiatica</name>
    <dbReference type="NCBI Taxonomy" id="406100"/>
    <lineage>
        <taxon>Bacteria</taxon>
        <taxon>Pseudomonadati</taxon>
        <taxon>Pseudomonadota</taxon>
        <taxon>Gammaproteobacteria</taxon>
        <taxon>Chromatiales</taxon>
        <taxon>Ectothiorhodospiraceae</taxon>
        <taxon>Aquisalimonas</taxon>
    </lineage>
</organism>
<accession>A0A1H8U462</accession>
<proteinExistence type="predicted"/>